<feature type="domain" description="Methionyl-tRNA synthetase anticodon-binding" evidence="13">
    <location>
        <begin position="418"/>
        <end position="535"/>
    </location>
</feature>
<dbReference type="InterPro" id="IPR023457">
    <property type="entry name" value="Met-tRNA_synth_2"/>
</dbReference>
<dbReference type="InterPro" id="IPR014729">
    <property type="entry name" value="Rossmann-like_a/b/a_fold"/>
</dbReference>
<evidence type="ECO:0000313" key="14">
    <source>
        <dbReference type="EMBL" id="EJT48466.1"/>
    </source>
</evidence>
<evidence type="ECO:0000259" key="13">
    <source>
        <dbReference type="Pfam" id="PF19303"/>
    </source>
</evidence>
<dbReference type="GO" id="GO:0005524">
    <property type="term" value="F:ATP binding"/>
    <property type="evidence" value="ECO:0007669"/>
    <property type="project" value="UniProtKB-KW"/>
</dbReference>
<reference evidence="14 15" key="1">
    <citation type="journal article" date="2012" name="Eukaryot. Cell">
        <title>Draft genome sequence of CBS 2479, the standard type strain of Trichosporon asahii.</title>
        <authorList>
            <person name="Yang R.Y."/>
            <person name="Li H.T."/>
            <person name="Zhu H."/>
            <person name="Zhou G.P."/>
            <person name="Wang M."/>
            <person name="Wang L."/>
        </authorList>
    </citation>
    <scope>NUCLEOTIDE SEQUENCE [LARGE SCALE GENOMIC DNA]</scope>
    <source>
        <strain evidence="15">ATCC 90039 / CBS 2479 / JCM 2466 / KCTC 7840 / NCYC 2677 / UAMH 7654</strain>
    </source>
</reference>
<keyword evidence="6 10" id="KW-0648">Protein biosynthesis</keyword>
<keyword evidence="7 10" id="KW-0030">Aminoacyl-tRNA synthetase</keyword>
<comment type="catalytic activity">
    <reaction evidence="8">
        <text>tRNA(Met) + L-methionine + ATP = L-methionyl-tRNA(Met) + AMP + diphosphate</text>
        <dbReference type="Rhea" id="RHEA:13481"/>
        <dbReference type="Rhea" id="RHEA-COMP:9667"/>
        <dbReference type="Rhea" id="RHEA-COMP:9698"/>
        <dbReference type="ChEBI" id="CHEBI:30616"/>
        <dbReference type="ChEBI" id="CHEBI:33019"/>
        <dbReference type="ChEBI" id="CHEBI:57844"/>
        <dbReference type="ChEBI" id="CHEBI:78442"/>
        <dbReference type="ChEBI" id="CHEBI:78530"/>
        <dbReference type="ChEBI" id="CHEBI:456215"/>
        <dbReference type="EC" id="6.1.1.10"/>
    </reaction>
</comment>
<dbReference type="SUPFAM" id="SSF47323">
    <property type="entry name" value="Anticodon-binding domain of a subclass of class I aminoacyl-tRNA synthetases"/>
    <property type="match status" value="1"/>
</dbReference>
<evidence type="ECO:0000256" key="10">
    <source>
        <dbReference type="RuleBase" id="RU363039"/>
    </source>
</evidence>
<dbReference type="Gene3D" id="2.170.220.10">
    <property type="match status" value="1"/>
</dbReference>
<feature type="region of interest" description="Disordered" evidence="11">
    <location>
        <begin position="16"/>
        <end position="47"/>
    </location>
</feature>
<dbReference type="CDD" id="cd00814">
    <property type="entry name" value="MetRS_core"/>
    <property type="match status" value="1"/>
</dbReference>
<accession>J5T077</accession>
<feature type="domain" description="Methionyl/Leucyl tRNA synthetase" evidence="12">
    <location>
        <begin position="53"/>
        <end position="189"/>
    </location>
</feature>
<dbReference type="FunFam" id="2.170.220.10:FF:000001">
    <property type="entry name" value="methionine--tRNA ligase, mitochondrial"/>
    <property type="match status" value="1"/>
</dbReference>
<evidence type="ECO:0000256" key="3">
    <source>
        <dbReference type="ARBA" id="ARBA00022598"/>
    </source>
</evidence>
<dbReference type="Gene3D" id="3.40.50.620">
    <property type="entry name" value="HUPs"/>
    <property type="match status" value="1"/>
</dbReference>
<dbReference type="Pfam" id="PF19303">
    <property type="entry name" value="Anticodon_3"/>
    <property type="match status" value="1"/>
</dbReference>
<dbReference type="GO" id="GO:0006431">
    <property type="term" value="P:methionyl-tRNA aminoacylation"/>
    <property type="evidence" value="ECO:0007669"/>
    <property type="project" value="InterPro"/>
</dbReference>
<evidence type="ECO:0000313" key="15">
    <source>
        <dbReference type="Proteomes" id="UP000002748"/>
    </source>
</evidence>
<feature type="domain" description="Methionyl/Leucyl tRNA synthetase" evidence="12">
    <location>
        <begin position="201"/>
        <end position="408"/>
    </location>
</feature>
<organism evidence="14 15">
    <name type="scientific">Trichosporon asahii var. asahii (strain ATCC 90039 / CBS 2479 / JCM 2466 / KCTC 7840 / NBRC 103889/ NCYC 2677 / UAMH 7654)</name>
    <name type="common">Yeast</name>
    <dbReference type="NCBI Taxonomy" id="1186058"/>
    <lineage>
        <taxon>Eukaryota</taxon>
        <taxon>Fungi</taxon>
        <taxon>Dikarya</taxon>
        <taxon>Basidiomycota</taxon>
        <taxon>Agaricomycotina</taxon>
        <taxon>Tremellomycetes</taxon>
        <taxon>Trichosporonales</taxon>
        <taxon>Trichosporonaceae</taxon>
        <taxon>Trichosporon</taxon>
    </lineage>
</organism>
<evidence type="ECO:0000256" key="6">
    <source>
        <dbReference type="ARBA" id="ARBA00022917"/>
    </source>
</evidence>
<gene>
    <name evidence="14" type="ORF">A1Q1_02487</name>
</gene>
<dbReference type="VEuPathDB" id="FungiDB:A1Q1_02487"/>
<dbReference type="OrthoDB" id="24670at2759"/>
<dbReference type="AlphaFoldDB" id="J5T077"/>
<comment type="similarity">
    <text evidence="1 10">Belongs to the class-I aminoacyl-tRNA synthetase family.</text>
</comment>
<evidence type="ECO:0000259" key="12">
    <source>
        <dbReference type="Pfam" id="PF09334"/>
    </source>
</evidence>
<dbReference type="Pfam" id="PF09334">
    <property type="entry name" value="tRNA-synt_1g"/>
    <property type="match status" value="2"/>
</dbReference>
<comment type="caution">
    <text evidence="14">The sequence shown here is derived from an EMBL/GenBank/DDBJ whole genome shotgun (WGS) entry which is preliminary data.</text>
</comment>
<evidence type="ECO:0000256" key="11">
    <source>
        <dbReference type="SAM" id="MobiDB-lite"/>
    </source>
</evidence>
<evidence type="ECO:0000256" key="7">
    <source>
        <dbReference type="ARBA" id="ARBA00023146"/>
    </source>
</evidence>
<sequence>MRLLVPRMAAVRLQPRTGSPALRRWNSTASSKTQQREPESFFTPAPGDDKPFMVTTPIFYVNASPHIGHLHSMVLTDTFARFSALRHPDRPVLFSTGTDEHGMKIQQAAAKGGMSEKEFCDEVSQRFRNLADKAETGYTDFVRTSEERHYAAVDAFWARLKASGSVYKGTHEGWYSVSDECFYSEQQIEKADDGKMIATETGNEVVWSEEENWKFRLGDYKDQLREWLQRDEAVHPWPMHANIARQVDGMGELSISRPASRVKWGVPVPGDPSQTIYVWVDALINYLTVAGFPGEMPAWPADMHVVGKDIIRFHALHWPALLSAAKLPLPKRVLAHAHWTMGNAKMSKSRGNVVDPIAAMDHYGPDAVRWYLMRSGGSLEGDSDYSAGELSKAHAKLGAQLGNLVQRILAPKLLAGVGESFERDADMDATLSVLPEAIERRFEGYELTAAVGALEAALADANRFFSDNEPWAKTNTTREMAYAYATLRNVGILSRPIIPGKSEELLDRLGVPADERGWKDAQWNGELDVVEMKRRLEEAGKKFKGTTLFPRIDDKT</sequence>
<protein>
    <recommendedName>
        <fullName evidence="9">Probable methionine--tRNA ligase, mitochondrial</fullName>
        <ecNumber evidence="2">6.1.1.10</ecNumber>
    </recommendedName>
</protein>
<dbReference type="PRINTS" id="PR01041">
    <property type="entry name" value="TRNASYNTHMET"/>
</dbReference>
<keyword evidence="3 10" id="KW-0436">Ligase</keyword>
<keyword evidence="5 10" id="KW-0067">ATP-binding</keyword>
<dbReference type="InterPro" id="IPR015413">
    <property type="entry name" value="Methionyl/Leucyl_tRNA_Synth"/>
</dbReference>
<name>J5T077_TRIAS</name>
<dbReference type="EMBL" id="ALBS01000203">
    <property type="protein sequence ID" value="EJT48466.1"/>
    <property type="molecule type" value="Genomic_DNA"/>
</dbReference>
<dbReference type="Proteomes" id="UP000002748">
    <property type="component" value="Unassembled WGS sequence"/>
</dbReference>
<dbReference type="InterPro" id="IPR009080">
    <property type="entry name" value="tRNAsynth_Ia_anticodon-bd"/>
</dbReference>
<dbReference type="Gene3D" id="1.10.730.10">
    <property type="entry name" value="Isoleucyl-tRNA Synthetase, Domain 1"/>
    <property type="match status" value="1"/>
</dbReference>
<dbReference type="InterPro" id="IPR041872">
    <property type="entry name" value="Anticodon_Met"/>
</dbReference>
<dbReference type="InterPro" id="IPR014758">
    <property type="entry name" value="Met-tRNA_synth"/>
</dbReference>
<keyword evidence="4 10" id="KW-0547">Nucleotide-binding</keyword>
<evidence type="ECO:0000256" key="9">
    <source>
        <dbReference type="ARBA" id="ARBA00068817"/>
    </source>
</evidence>
<proteinExistence type="inferred from homology"/>
<dbReference type="PANTHER" id="PTHR43326">
    <property type="entry name" value="METHIONYL-TRNA SYNTHETASE"/>
    <property type="match status" value="1"/>
</dbReference>
<dbReference type="GeneID" id="25986001"/>
<evidence type="ECO:0000256" key="2">
    <source>
        <dbReference type="ARBA" id="ARBA00012838"/>
    </source>
</evidence>
<dbReference type="RefSeq" id="XP_014179224.1">
    <property type="nucleotide sequence ID" value="XM_014323749.1"/>
</dbReference>
<dbReference type="GO" id="GO:0004825">
    <property type="term" value="F:methionine-tRNA ligase activity"/>
    <property type="evidence" value="ECO:0007669"/>
    <property type="project" value="UniProtKB-EC"/>
</dbReference>
<evidence type="ECO:0000256" key="4">
    <source>
        <dbReference type="ARBA" id="ARBA00022741"/>
    </source>
</evidence>
<dbReference type="HOGENOM" id="CLU_009710_9_0_1"/>
<dbReference type="GO" id="GO:0005739">
    <property type="term" value="C:mitochondrion"/>
    <property type="evidence" value="ECO:0007669"/>
    <property type="project" value="UniProtKB-ARBA"/>
</dbReference>
<dbReference type="NCBIfam" id="TIGR00398">
    <property type="entry name" value="metG"/>
    <property type="match status" value="1"/>
</dbReference>
<dbReference type="KEGG" id="tasa:A1Q1_02487"/>
<evidence type="ECO:0000256" key="8">
    <source>
        <dbReference type="ARBA" id="ARBA00047364"/>
    </source>
</evidence>
<evidence type="ECO:0000256" key="5">
    <source>
        <dbReference type="ARBA" id="ARBA00022840"/>
    </source>
</evidence>
<dbReference type="SUPFAM" id="SSF52374">
    <property type="entry name" value="Nucleotidylyl transferase"/>
    <property type="match status" value="1"/>
</dbReference>
<evidence type="ECO:0000256" key="1">
    <source>
        <dbReference type="ARBA" id="ARBA00005594"/>
    </source>
</evidence>
<dbReference type="PANTHER" id="PTHR43326:SF1">
    <property type="entry name" value="METHIONINE--TRNA LIGASE, MITOCHONDRIAL"/>
    <property type="match status" value="1"/>
</dbReference>
<dbReference type="InterPro" id="IPR033911">
    <property type="entry name" value="MetRS_core"/>
</dbReference>
<dbReference type="EC" id="6.1.1.10" evidence="2"/>